<evidence type="ECO:0000256" key="2">
    <source>
        <dbReference type="ARBA" id="ARBA00023015"/>
    </source>
</evidence>
<dbReference type="AlphaFoldDB" id="A0A4R6BBV4"/>
<dbReference type="Proteomes" id="UP000295310">
    <property type="component" value="Unassembled WGS sequence"/>
</dbReference>
<comment type="similarity">
    <text evidence="5">Belongs to the SarZ family.</text>
</comment>
<accession>A0A4R6BBV4</accession>
<dbReference type="SUPFAM" id="SSF46785">
    <property type="entry name" value="Winged helix' DNA-binding domain"/>
    <property type="match status" value="1"/>
</dbReference>
<keyword evidence="3" id="KW-0238">DNA-binding</keyword>
<dbReference type="Pfam" id="PF22381">
    <property type="entry name" value="Staph_reg_Sar_Rot"/>
    <property type="match status" value="1"/>
</dbReference>
<evidence type="ECO:0000256" key="6">
    <source>
        <dbReference type="ARBA" id="ARBA00047188"/>
    </source>
</evidence>
<dbReference type="GO" id="GO:0003700">
    <property type="term" value="F:DNA-binding transcription factor activity"/>
    <property type="evidence" value="ECO:0007669"/>
    <property type="project" value="InterPro"/>
</dbReference>
<evidence type="ECO:0000256" key="7">
    <source>
        <dbReference type="ARBA" id="ARBA00047207"/>
    </source>
</evidence>
<dbReference type="InterPro" id="IPR036390">
    <property type="entry name" value="WH_DNA-bd_sf"/>
</dbReference>
<dbReference type="InterPro" id="IPR055166">
    <property type="entry name" value="Transc_reg_Sar_Rot_HTH"/>
</dbReference>
<dbReference type="GO" id="GO:0003677">
    <property type="term" value="F:DNA binding"/>
    <property type="evidence" value="ECO:0007669"/>
    <property type="project" value="UniProtKB-KW"/>
</dbReference>
<dbReference type="SMART" id="SM00347">
    <property type="entry name" value="HTH_MARR"/>
    <property type="match status" value="1"/>
</dbReference>
<dbReference type="RefSeq" id="WP_133432419.1">
    <property type="nucleotide sequence ID" value="NZ_SCWA01000015.1"/>
</dbReference>
<dbReference type="PROSITE" id="PS50995">
    <property type="entry name" value="HTH_MARR_2"/>
    <property type="match status" value="1"/>
</dbReference>
<name>A0A4R6BBV4_9STAP</name>
<dbReference type="GO" id="GO:0005737">
    <property type="term" value="C:cytoplasm"/>
    <property type="evidence" value="ECO:0007669"/>
    <property type="project" value="UniProtKB-SubCell"/>
</dbReference>
<protein>
    <recommendedName>
        <fullName evidence="6">HTH-type transcriptional regulator SarZ</fullName>
    </recommendedName>
    <alternativeName>
        <fullName evidence="7">Staphylococcal accessory regulator Z</fullName>
    </alternativeName>
</protein>
<comment type="subcellular location">
    <subcellularLocation>
        <location evidence="1">Cytoplasm</location>
    </subcellularLocation>
</comment>
<evidence type="ECO:0000313" key="10">
    <source>
        <dbReference type="Proteomes" id="UP000295310"/>
    </source>
</evidence>
<evidence type="ECO:0000259" key="8">
    <source>
        <dbReference type="PROSITE" id="PS50995"/>
    </source>
</evidence>
<dbReference type="Gene3D" id="1.10.10.10">
    <property type="entry name" value="Winged helix-like DNA-binding domain superfamily/Winged helix DNA-binding domain"/>
    <property type="match status" value="1"/>
</dbReference>
<dbReference type="PANTHER" id="PTHR42756:SF1">
    <property type="entry name" value="TRANSCRIPTIONAL REPRESSOR OF EMRAB OPERON"/>
    <property type="match status" value="1"/>
</dbReference>
<proteinExistence type="inferred from homology"/>
<gene>
    <name evidence="9" type="ORF">ERX27_08530</name>
</gene>
<keyword evidence="10" id="KW-1185">Reference proteome</keyword>
<sequence length="135" mass="15728">MSDGLLAIRNLQKLQSEWTTLSRKILKSYDITFPQFRVLNGMHELQASGKRMTQSMVSEHTGIDVMTLSTIIRNLENRRLIRRQESRSDTRAKNVYLTTIGLSFIEEMEPIIEQAADSFFEEFSSDLKNQFCQLY</sequence>
<dbReference type="OrthoDB" id="9806864at2"/>
<keyword evidence="4" id="KW-0804">Transcription</keyword>
<evidence type="ECO:0000256" key="1">
    <source>
        <dbReference type="ARBA" id="ARBA00004496"/>
    </source>
</evidence>
<dbReference type="InterPro" id="IPR036388">
    <property type="entry name" value="WH-like_DNA-bd_sf"/>
</dbReference>
<dbReference type="EMBL" id="SCWA01000015">
    <property type="protein sequence ID" value="TDL95321.1"/>
    <property type="molecule type" value="Genomic_DNA"/>
</dbReference>
<keyword evidence="2" id="KW-0805">Transcription regulation</keyword>
<evidence type="ECO:0000256" key="5">
    <source>
        <dbReference type="ARBA" id="ARBA00046337"/>
    </source>
</evidence>
<comment type="caution">
    <text evidence="9">The sequence shown here is derived from an EMBL/GenBank/DDBJ whole genome shotgun (WGS) entry which is preliminary data.</text>
</comment>
<dbReference type="InterPro" id="IPR000835">
    <property type="entry name" value="HTH_MarR-typ"/>
</dbReference>
<evidence type="ECO:0000256" key="4">
    <source>
        <dbReference type="ARBA" id="ARBA00023163"/>
    </source>
</evidence>
<reference evidence="9 10" key="1">
    <citation type="submission" date="2019-01" db="EMBL/GenBank/DDBJ databases">
        <title>Draft genome sequences of the type strains of six Macrococcus species.</title>
        <authorList>
            <person name="Mazhar S."/>
            <person name="Altermann E."/>
            <person name="Hill C."/>
            <person name="Mcauliffe O."/>
        </authorList>
    </citation>
    <scope>NUCLEOTIDE SEQUENCE [LARGE SCALE GENOMIC DNA]</scope>
    <source>
        <strain evidence="9 10">CCM4811</strain>
    </source>
</reference>
<dbReference type="PANTHER" id="PTHR42756">
    <property type="entry name" value="TRANSCRIPTIONAL REGULATOR, MARR"/>
    <property type="match status" value="1"/>
</dbReference>
<feature type="domain" description="HTH marR-type" evidence="8">
    <location>
        <begin position="1"/>
        <end position="135"/>
    </location>
</feature>
<evidence type="ECO:0000256" key="3">
    <source>
        <dbReference type="ARBA" id="ARBA00023125"/>
    </source>
</evidence>
<organism evidence="9 10">
    <name type="scientific">Macrococcus brunensis</name>
    <dbReference type="NCBI Taxonomy" id="198483"/>
    <lineage>
        <taxon>Bacteria</taxon>
        <taxon>Bacillati</taxon>
        <taxon>Bacillota</taxon>
        <taxon>Bacilli</taxon>
        <taxon>Bacillales</taxon>
        <taxon>Staphylococcaceae</taxon>
        <taxon>Macrococcus</taxon>
    </lineage>
</organism>
<evidence type="ECO:0000313" key="9">
    <source>
        <dbReference type="EMBL" id="TDL95321.1"/>
    </source>
</evidence>